<gene>
    <name evidence="1" type="ORF">CWD88_18245</name>
</gene>
<protein>
    <submittedName>
        <fullName evidence="1">Uncharacterized protein</fullName>
    </submittedName>
</protein>
<dbReference type="Proteomes" id="UP000231878">
    <property type="component" value="Unassembled WGS sequence"/>
</dbReference>
<evidence type="ECO:0000313" key="1">
    <source>
        <dbReference type="EMBL" id="PJO64900.1"/>
    </source>
</evidence>
<evidence type="ECO:0000313" key="2">
    <source>
        <dbReference type="Proteomes" id="UP000231878"/>
    </source>
</evidence>
<sequence length="77" mass="8126">MSEAFAARSRRAMRAHCPPRCDLMPHGRAPLRCGIVRAGRAARRVAQAAGGARARAAVTVRCLACRGIAGATRQSGR</sequence>
<dbReference type="EMBL" id="PHRB01000017">
    <property type="protein sequence ID" value="PJO64900.1"/>
    <property type="molecule type" value="Genomic_DNA"/>
</dbReference>
<comment type="caution">
    <text evidence="1">The sequence shown here is derived from an EMBL/GenBank/DDBJ whole genome shotgun (WGS) entry which is preliminary data.</text>
</comment>
<proteinExistence type="predicted"/>
<accession>A0AAX0U9Q5</accession>
<reference evidence="1 2" key="1">
    <citation type="submission" date="2017-11" db="EMBL/GenBank/DDBJ databases">
        <title>Molecular characterization of Burkholderia pseudomallei and closely related isolates from Vietnam.</title>
        <authorList>
            <person name="Ustinov D.V."/>
            <person name="Antonov A.S."/>
            <person name="Avdusheva E.F."/>
            <person name="Shpak I.M."/>
            <person name="Zakharova I.B."/>
            <person name="Thi L.A."/>
            <person name="Teteryatnikova N."/>
            <person name="Lopasteyskaya Y.A."/>
            <person name="Kuzyutina J.A."/>
            <person name="Ngo T.N."/>
            <person name="Victorov D.V."/>
        </authorList>
    </citation>
    <scope>NUCLEOTIDE SEQUENCE [LARGE SCALE GENOMIC DNA]</scope>
    <source>
        <strain evidence="1 2">V1512</strain>
    </source>
</reference>
<organism evidence="1 2">
    <name type="scientific">Burkholderia pseudomallei</name>
    <name type="common">Pseudomonas pseudomallei</name>
    <dbReference type="NCBI Taxonomy" id="28450"/>
    <lineage>
        <taxon>Bacteria</taxon>
        <taxon>Pseudomonadati</taxon>
        <taxon>Pseudomonadota</taxon>
        <taxon>Betaproteobacteria</taxon>
        <taxon>Burkholderiales</taxon>
        <taxon>Burkholderiaceae</taxon>
        <taxon>Burkholderia</taxon>
        <taxon>pseudomallei group</taxon>
    </lineage>
</organism>
<name>A0AAX0U9Q5_BURPE</name>
<dbReference type="AlphaFoldDB" id="A0AAX0U9Q5"/>